<feature type="compositionally biased region" description="Low complexity" evidence="1">
    <location>
        <begin position="31"/>
        <end position="42"/>
    </location>
</feature>
<keyword evidence="2" id="KW-0472">Membrane</keyword>
<protein>
    <submittedName>
        <fullName evidence="3">Uncharacterized protein</fullName>
    </submittedName>
</protein>
<evidence type="ECO:0000256" key="1">
    <source>
        <dbReference type="SAM" id="MobiDB-lite"/>
    </source>
</evidence>
<gene>
    <name evidence="3" type="ORF">BCR35DRAFT_152071</name>
</gene>
<feature type="compositionally biased region" description="Low complexity" evidence="1">
    <location>
        <begin position="132"/>
        <end position="142"/>
    </location>
</feature>
<feature type="compositionally biased region" description="Basic and acidic residues" evidence="1">
    <location>
        <begin position="1"/>
        <end position="15"/>
    </location>
</feature>
<dbReference type="Proteomes" id="UP000193467">
    <property type="component" value="Unassembled WGS sequence"/>
</dbReference>
<evidence type="ECO:0000313" key="3">
    <source>
        <dbReference type="EMBL" id="ORY73103.1"/>
    </source>
</evidence>
<feature type="region of interest" description="Disordered" evidence="1">
    <location>
        <begin position="1"/>
        <end position="42"/>
    </location>
</feature>
<name>A0A1Y2ENG7_9BASI</name>
<dbReference type="AlphaFoldDB" id="A0A1Y2ENG7"/>
<evidence type="ECO:0000313" key="4">
    <source>
        <dbReference type="Proteomes" id="UP000193467"/>
    </source>
</evidence>
<dbReference type="OrthoDB" id="623670at2759"/>
<dbReference type="EMBL" id="MCGR01000048">
    <property type="protein sequence ID" value="ORY73103.1"/>
    <property type="molecule type" value="Genomic_DNA"/>
</dbReference>
<evidence type="ECO:0000256" key="2">
    <source>
        <dbReference type="SAM" id="Phobius"/>
    </source>
</evidence>
<feature type="compositionally biased region" description="Polar residues" evidence="1">
    <location>
        <begin position="109"/>
        <end position="126"/>
    </location>
</feature>
<feature type="region of interest" description="Disordered" evidence="1">
    <location>
        <begin position="74"/>
        <end position="142"/>
    </location>
</feature>
<keyword evidence="2" id="KW-1133">Transmembrane helix</keyword>
<feature type="compositionally biased region" description="Low complexity" evidence="1">
    <location>
        <begin position="75"/>
        <end position="108"/>
    </location>
</feature>
<dbReference type="InParanoid" id="A0A1Y2ENG7"/>
<keyword evidence="2" id="KW-0812">Transmembrane</keyword>
<keyword evidence="4" id="KW-1185">Reference proteome</keyword>
<feature type="transmembrane region" description="Helical" evidence="2">
    <location>
        <begin position="46"/>
        <end position="70"/>
    </location>
</feature>
<comment type="caution">
    <text evidence="3">The sequence shown here is derived from an EMBL/GenBank/DDBJ whole genome shotgun (WGS) entry which is preliminary data.</text>
</comment>
<reference evidence="3 4" key="1">
    <citation type="submission" date="2016-07" db="EMBL/GenBank/DDBJ databases">
        <title>Pervasive Adenine N6-methylation of Active Genes in Fungi.</title>
        <authorList>
            <consortium name="DOE Joint Genome Institute"/>
            <person name="Mondo S.J."/>
            <person name="Dannebaum R.O."/>
            <person name="Kuo R.C."/>
            <person name="Labutti K."/>
            <person name="Haridas S."/>
            <person name="Kuo A."/>
            <person name="Salamov A."/>
            <person name="Ahrendt S.R."/>
            <person name="Lipzen A."/>
            <person name="Sullivan W."/>
            <person name="Andreopoulos W.B."/>
            <person name="Clum A."/>
            <person name="Lindquist E."/>
            <person name="Daum C."/>
            <person name="Ramamoorthy G.K."/>
            <person name="Gryganskyi A."/>
            <person name="Culley D."/>
            <person name="Magnuson J.K."/>
            <person name="James T.Y."/>
            <person name="O'Malley M.A."/>
            <person name="Stajich J.E."/>
            <person name="Spatafora J.W."/>
            <person name="Visel A."/>
            <person name="Grigoriev I.V."/>
        </authorList>
    </citation>
    <scope>NUCLEOTIDE SEQUENCE [LARGE SCALE GENOMIC DNA]</scope>
    <source>
        <strain evidence="3 4">62-1032</strain>
    </source>
</reference>
<sequence length="301" mass="31502">MEDSRRYRSLGRREEENEEEDDSGSSEGGSEDIPSRPQRPPARSRGLLIAGGIVALILFTLGGLALISYYSNQHSSSTSESSTTSRASSAATASSASSTTSPSLVTSTDASEGTSEVVASSKTSLTPGDDVTSSTTASASSSASATSSTAASDLSLLTTLGVTEFLGENSGIGSWFRTDSSTDSTNGNSWCGCPYNDSVPGFAPSVGTMLGNFNDVYEDAGKAYCGLEARFTAPNGNTELLVIGDGFDDKWVLSPGSVDIIWGSFGKLFGSETTDKNDVIKDLKWEFTGVQRKGYTFEVCR</sequence>
<accession>A0A1Y2ENG7</accession>
<proteinExistence type="predicted"/>
<organism evidence="3 4">
    <name type="scientific">Leucosporidium creatinivorum</name>
    <dbReference type="NCBI Taxonomy" id="106004"/>
    <lineage>
        <taxon>Eukaryota</taxon>
        <taxon>Fungi</taxon>
        <taxon>Dikarya</taxon>
        <taxon>Basidiomycota</taxon>
        <taxon>Pucciniomycotina</taxon>
        <taxon>Microbotryomycetes</taxon>
        <taxon>Leucosporidiales</taxon>
        <taxon>Leucosporidium</taxon>
    </lineage>
</organism>